<name>A0A9X2GUH9_9ACTN</name>
<keyword evidence="2" id="KW-1185">Reference proteome</keyword>
<protein>
    <submittedName>
        <fullName evidence="1">Uncharacterized protein</fullName>
    </submittedName>
</protein>
<dbReference type="RefSeq" id="WP_253760289.1">
    <property type="nucleotide sequence ID" value="NZ_BAABKA010000019.1"/>
</dbReference>
<accession>A0A9X2GUH9</accession>
<sequence>MTERERMLEAYRWASCLTERCWDPAEVSDSVGLIYEFLSTYRNGNREDFTFLVRCLELQIMNYGLHPTNCRPDEREARLKQVGKNGFGRPLAKEIVKSSEKLLEYVTDDYGH</sequence>
<gene>
    <name evidence="1" type="ORF">HD597_012878</name>
</gene>
<evidence type="ECO:0000313" key="1">
    <source>
        <dbReference type="EMBL" id="MCP2365774.1"/>
    </source>
</evidence>
<dbReference type="AlphaFoldDB" id="A0A9X2GUH9"/>
<organism evidence="1 2">
    <name type="scientific">Nonomuraea thailandensis</name>
    <dbReference type="NCBI Taxonomy" id="1188745"/>
    <lineage>
        <taxon>Bacteria</taxon>
        <taxon>Bacillati</taxon>
        <taxon>Actinomycetota</taxon>
        <taxon>Actinomycetes</taxon>
        <taxon>Streptosporangiales</taxon>
        <taxon>Streptosporangiaceae</taxon>
        <taxon>Nonomuraea</taxon>
    </lineage>
</organism>
<evidence type="ECO:0000313" key="2">
    <source>
        <dbReference type="Proteomes" id="UP001139648"/>
    </source>
</evidence>
<proteinExistence type="predicted"/>
<reference evidence="1" key="1">
    <citation type="submission" date="2022-06" db="EMBL/GenBank/DDBJ databases">
        <title>Sequencing the genomes of 1000 actinobacteria strains.</title>
        <authorList>
            <person name="Klenk H.-P."/>
        </authorList>
    </citation>
    <scope>NUCLEOTIDE SEQUENCE</scope>
    <source>
        <strain evidence="1">DSM 46694</strain>
    </source>
</reference>
<dbReference type="Proteomes" id="UP001139648">
    <property type="component" value="Unassembled WGS sequence"/>
</dbReference>
<comment type="caution">
    <text evidence="1">The sequence shown here is derived from an EMBL/GenBank/DDBJ whole genome shotgun (WGS) entry which is preliminary data.</text>
</comment>
<dbReference type="EMBL" id="JAMZEB010000004">
    <property type="protein sequence ID" value="MCP2365774.1"/>
    <property type="molecule type" value="Genomic_DNA"/>
</dbReference>